<accession>A0A543IVK3</accession>
<dbReference type="Proteomes" id="UP000319213">
    <property type="component" value="Unassembled WGS sequence"/>
</dbReference>
<evidence type="ECO:0000313" key="1">
    <source>
        <dbReference type="EMBL" id="TQM74598.1"/>
    </source>
</evidence>
<sequence>MDLYEASRDERFPRLVNLLITKTKAGQVQWEVARIPDDGESDGFSFSTRRSTVIIGSVKGDGQAPFYLSILNEHGFEVERILAEPPDLEVGPDETRESARFRYMQVSHLLNQITTLYKQARRVALQTDQVIDHLLQDLAL</sequence>
<keyword evidence="2" id="KW-1185">Reference proteome</keyword>
<dbReference type="AlphaFoldDB" id="A0A543IVK3"/>
<organism evidence="1 2">
    <name type="scientific">Thermopolyspora flexuosa</name>
    <dbReference type="NCBI Taxonomy" id="103836"/>
    <lineage>
        <taxon>Bacteria</taxon>
        <taxon>Bacillati</taxon>
        <taxon>Actinomycetota</taxon>
        <taxon>Actinomycetes</taxon>
        <taxon>Streptosporangiales</taxon>
        <taxon>Streptosporangiaceae</taxon>
        <taxon>Thermopolyspora</taxon>
    </lineage>
</organism>
<dbReference type="EMBL" id="VFPQ01000001">
    <property type="protein sequence ID" value="TQM74598.1"/>
    <property type="molecule type" value="Genomic_DNA"/>
</dbReference>
<protein>
    <submittedName>
        <fullName evidence="1">Uncharacterized protein</fullName>
    </submittedName>
</protein>
<name>A0A543IVK3_9ACTN</name>
<comment type="caution">
    <text evidence="1">The sequence shown here is derived from an EMBL/GenBank/DDBJ whole genome shotgun (WGS) entry which is preliminary data.</text>
</comment>
<dbReference type="RefSeq" id="WP_142258748.1">
    <property type="nucleotide sequence ID" value="NZ_BMPV01000003.1"/>
</dbReference>
<proteinExistence type="predicted"/>
<dbReference type="OrthoDB" id="10009757at2"/>
<gene>
    <name evidence="1" type="ORF">FHX40_1278</name>
</gene>
<reference evidence="1 2" key="1">
    <citation type="submission" date="2019-06" db="EMBL/GenBank/DDBJ databases">
        <title>Sequencing the genomes of 1000 actinobacteria strains.</title>
        <authorList>
            <person name="Klenk H.-P."/>
        </authorList>
    </citation>
    <scope>NUCLEOTIDE SEQUENCE [LARGE SCALE GENOMIC DNA]</scope>
    <source>
        <strain evidence="1 2">DSM 43186</strain>
    </source>
</reference>
<evidence type="ECO:0000313" key="2">
    <source>
        <dbReference type="Proteomes" id="UP000319213"/>
    </source>
</evidence>